<organism evidence="2">
    <name type="scientific">Fopius arisanus</name>
    <dbReference type="NCBI Taxonomy" id="64838"/>
    <lineage>
        <taxon>Eukaryota</taxon>
        <taxon>Metazoa</taxon>
        <taxon>Ecdysozoa</taxon>
        <taxon>Arthropoda</taxon>
        <taxon>Hexapoda</taxon>
        <taxon>Insecta</taxon>
        <taxon>Pterygota</taxon>
        <taxon>Neoptera</taxon>
        <taxon>Endopterygota</taxon>
        <taxon>Hymenoptera</taxon>
        <taxon>Apocrita</taxon>
        <taxon>Ichneumonoidea</taxon>
        <taxon>Braconidae</taxon>
        <taxon>Opiinae</taxon>
        <taxon>Fopius</taxon>
    </lineage>
</organism>
<dbReference type="OrthoDB" id="7657013at2759"/>
<evidence type="ECO:0000313" key="2">
    <source>
        <dbReference type="EMBL" id="JAG82020.1"/>
    </source>
</evidence>
<name>A0A0C9QCX8_9HYME</name>
<dbReference type="GeneID" id="105268727"/>
<accession>A0A0C9QCX8</accession>
<dbReference type="AlphaFoldDB" id="A0A0C9QCX8"/>
<reference evidence="4" key="2">
    <citation type="submission" date="2025-04" db="UniProtKB">
        <authorList>
            <consortium name="RefSeq"/>
        </authorList>
    </citation>
    <scope>IDENTIFICATION</scope>
    <source>
        <strain evidence="4">USDA-PBARC FA_bdor</strain>
        <tissue evidence="4">Whole organism</tissue>
    </source>
</reference>
<dbReference type="EMBL" id="GBYB01012253">
    <property type="protein sequence ID" value="JAG82020.1"/>
    <property type="molecule type" value="Transcribed_RNA"/>
</dbReference>
<evidence type="ECO:0000313" key="3">
    <source>
        <dbReference type="Proteomes" id="UP000694866"/>
    </source>
</evidence>
<keyword evidence="3" id="KW-1185">Reference proteome</keyword>
<accession>A0A9R1U4I6</accession>
<gene>
    <name evidence="2" type="primary">rad50_3</name>
    <name evidence="4" type="synonym">dgt5</name>
    <name evidence="2" type="ORF">g.56014</name>
</gene>
<protein>
    <submittedName>
        <fullName evidence="2">Rad50_3 protein</fullName>
    </submittedName>
    <submittedName>
        <fullName evidence="4">Uncharacterized protein dgt5</fullName>
    </submittedName>
</protein>
<evidence type="ECO:0000313" key="4">
    <source>
        <dbReference type="RefSeq" id="XP_011306826.1"/>
    </source>
</evidence>
<sequence length="563" mass="64336">MPKANEIVNNFEWAEKLGCPPSVCSNHVKKILNHGITGLLWEEIGSAIYPFNDVLETRKNILLHHLKNQGQTPAIQHIRNTKRLKSERSLLEAQVKNLQGECEKKENSIKEKGLKLQKIRAAKQALEAKKSLLELSHREIKDKMKNCKDMRTVCQDLLPPCQSGIDESTMNESLTLVGGISSRTDKRKAWKQIQESLGPIAISELWDWILKNRIRNNEELCRHEVEDNHNKKTVSQLDLEIASARGQQVKLAIAKCIHMEKAKEYEARASEYLEHISTFFENDEDKDMWLMTSMEVTKLEATQKVLQNEMEKMKHFIEEQNAVSLDLHELESEINEIDYQMEQRVQTLHKSLGLLQSGNHFLMTLKNNLAVTLEAIHALNTQHETPPDWMNGNLSHELEVFQENLDINALNKILLSGKVGAYRHTTTCMSNASISFPTLTSATPVFQPALYHLITCYLDIIANKLLKQKKQESDIANQLEINLKISLPSLTRENEIIELLDEANSGAKKCQQEITEVNSIFDAWCSQPVAEVMAINDSVVHGATFNEWVQRFSTIIYMLQRSK</sequence>
<evidence type="ECO:0000256" key="1">
    <source>
        <dbReference type="SAM" id="Coils"/>
    </source>
</evidence>
<feature type="coiled-coil region" evidence="1">
    <location>
        <begin position="81"/>
        <end position="143"/>
    </location>
</feature>
<dbReference type="KEGG" id="fas:105268727"/>
<proteinExistence type="predicted"/>
<keyword evidence="1" id="KW-0175">Coiled coil</keyword>
<dbReference type="Proteomes" id="UP000694866">
    <property type="component" value="Unplaced"/>
</dbReference>
<dbReference type="CTD" id="36364"/>
<dbReference type="RefSeq" id="XP_011306826.1">
    <property type="nucleotide sequence ID" value="XM_011308524.1"/>
</dbReference>
<reference evidence="2" key="1">
    <citation type="submission" date="2015-01" db="EMBL/GenBank/DDBJ databases">
        <title>Transcriptome Assembly of Fopius arisanus.</title>
        <authorList>
            <person name="Geib S."/>
        </authorList>
    </citation>
    <scope>NUCLEOTIDE SEQUENCE</scope>
</reference>